<name>A6K6H9_RAT</name>
<accession>A6K6H9</accession>
<organism evidence="1 2">
    <name type="scientific">Rattus norvegicus</name>
    <name type="common">Rat</name>
    <dbReference type="NCBI Taxonomy" id="10116"/>
    <lineage>
        <taxon>Eukaryota</taxon>
        <taxon>Metazoa</taxon>
        <taxon>Chordata</taxon>
        <taxon>Craniata</taxon>
        <taxon>Vertebrata</taxon>
        <taxon>Euteleostomi</taxon>
        <taxon>Mammalia</taxon>
        <taxon>Eutheria</taxon>
        <taxon>Euarchontoglires</taxon>
        <taxon>Glires</taxon>
        <taxon>Rodentia</taxon>
        <taxon>Myomorpha</taxon>
        <taxon>Muroidea</taxon>
        <taxon>Muridae</taxon>
        <taxon>Murinae</taxon>
        <taxon>Rattus</taxon>
    </lineage>
</organism>
<dbReference type="EMBL" id="CH474023">
    <property type="protein sequence ID" value="EDL85339.1"/>
    <property type="molecule type" value="Genomic_DNA"/>
</dbReference>
<sequence length="74" mass="7980">MRGYLLLSSSGKMALFSSQASGSHAQLVSRQCPHSFTPLEPDSPSFPEWHSLPPLLVSVLRGLWQGLRGGDGSE</sequence>
<protein>
    <submittedName>
        <fullName evidence="1">RCG52082</fullName>
    </submittedName>
</protein>
<evidence type="ECO:0000313" key="2">
    <source>
        <dbReference type="Proteomes" id="UP000234681"/>
    </source>
</evidence>
<proteinExistence type="predicted"/>
<evidence type="ECO:0000313" key="1">
    <source>
        <dbReference type="EMBL" id="EDL85339.1"/>
    </source>
</evidence>
<reference evidence="1 2" key="1">
    <citation type="submission" date="2005-07" db="EMBL/GenBank/DDBJ databases">
        <authorList>
            <person name="Mural R.J."/>
            <person name="Li P.W."/>
            <person name="Adams M.D."/>
            <person name="Amanatides P.G."/>
            <person name="Baden-Tillson H."/>
            <person name="Barnstead M."/>
            <person name="Chin S.H."/>
            <person name="Dew I."/>
            <person name="Evans C.A."/>
            <person name="Ferriera S."/>
            <person name="Flanigan M."/>
            <person name="Fosler C."/>
            <person name="Glodek A."/>
            <person name="Gu Z."/>
            <person name="Holt R.A."/>
            <person name="Jennings D."/>
            <person name="Kraft C.L."/>
            <person name="Lu F."/>
            <person name="Nguyen T."/>
            <person name="Nusskern D.R."/>
            <person name="Pfannkoch C.M."/>
            <person name="Sitter C."/>
            <person name="Sutton G.G."/>
            <person name="Venter J.C."/>
            <person name="Wang Z."/>
            <person name="Woodage T."/>
            <person name="Zheng X.H."/>
            <person name="Zhong F."/>
        </authorList>
    </citation>
    <scope>NUCLEOTIDE SEQUENCE [LARGE SCALE GENOMIC DNA]</scope>
    <source>
        <strain>BN</strain>
        <strain evidence="2">Sprague-Dawley</strain>
    </source>
</reference>
<dbReference type="Proteomes" id="UP000234681">
    <property type="component" value="Chromosome 15"/>
</dbReference>
<dbReference type="AlphaFoldDB" id="A6K6H9"/>
<gene>
    <name evidence="1" type="ORF">rCG_52082</name>
</gene>